<gene>
    <name evidence="12 15" type="primary">dusB</name>
    <name evidence="15" type="ORF">U0042_16345</name>
</gene>
<keyword evidence="9 12" id="KW-0560">Oxidoreductase</keyword>
<evidence type="ECO:0000256" key="10">
    <source>
        <dbReference type="ARBA" id="ARBA00048205"/>
    </source>
</evidence>
<feature type="binding site" evidence="12">
    <location>
        <position position="71"/>
    </location>
    <ligand>
        <name>FMN</name>
        <dbReference type="ChEBI" id="CHEBI:58210"/>
    </ligand>
</feature>
<dbReference type="Pfam" id="PF01207">
    <property type="entry name" value="Dus"/>
    <property type="match status" value="1"/>
</dbReference>
<evidence type="ECO:0000256" key="2">
    <source>
        <dbReference type="ARBA" id="ARBA00002790"/>
    </source>
</evidence>
<dbReference type="InterPro" id="IPR032887">
    <property type="entry name" value="DusB"/>
</dbReference>
<keyword evidence="3 12" id="KW-0820">tRNA-binding</keyword>
<comment type="catalytic activity">
    <reaction evidence="11 12">
        <text>a 5,6-dihydrouridine in tRNA + NAD(+) = a uridine in tRNA + NADH + H(+)</text>
        <dbReference type="Rhea" id="RHEA:54452"/>
        <dbReference type="Rhea" id="RHEA-COMP:13339"/>
        <dbReference type="Rhea" id="RHEA-COMP:13887"/>
        <dbReference type="ChEBI" id="CHEBI:15378"/>
        <dbReference type="ChEBI" id="CHEBI:57540"/>
        <dbReference type="ChEBI" id="CHEBI:57945"/>
        <dbReference type="ChEBI" id="CHEBI:65315"/>
        <dbReference type="ChEBI" id="CHEBI:74443"/>
    </reaction>
</comment>
<keyword evidence="16" id="KW-1185">Reference proteome</keyword>
<protein>
    <recommendedName>
        <fullName evidence="12">tRNA-dihydrouridine synthase B</fullName>
        <ecNumber evidence="12">1.3.1.-</ecNumber>
    </recommendedName>
</protein>
<evidence type="ECO:0000256" key="8">
    <source>
        <dbReference type="ARBA" id="ARBA00022884"/>
    </source>
</evidence>
<dbReference type="InterPro" id="IPR013785">
    <property type="entry name" value="Aldolase_TIM"/>
</dbReference>
<dbReference type="EMBL" id="CP139965">
    <property type="protein sequence ID" value="WQD75712.1"/>
    <property type="molecule type" value="Genomic_DNA"/>
</dbReference>
<dbReference type="NCBIfam" id="TIGR00737">
    <property type="entry name" value="nifR3_yhdG"/>
    <property type="match status" value="1"/>
</dbReference>
<evidence type="ECO:0000313" key="16">
    <source>
        <dbReference type="Proteomes" id="UP001325479"/>
    </source>
</evidence>
<dbReference type="Proteomes" id="UP001325479">
    <property type="component" value="Chromosome"/>
</dbReference>
<dbReference type="PIRSF" id="PIRSF006621">
    <property type="entry name" value="Dus"/>
    <property type="match status" value="1"/>
</dbReference>
<dbReference type="InterPro" id="IPR001269">
    <property type="entry name" value="DUS_fam"/>
</dbReference>
<comment type="catalytic activity">
    <reaction evidence="10 12">
        <text>a 5,6-dihydrouridine in tRNA + NADP(+) = a uridine in tRNA + NADPH + H(+)</text>
        <dbReference type="Rhea" id="RHEA:23624"/>
        <dbReference type="Rhea" id="RHEA-COMP:13339"/>
        <dbReference type="Rhea" id="RHEA-COMP:13887"/>
        <dbReference type="ChEBI" id="CHEBI:15378"/>
        <dbReference type="ChEBI" id="CHEBI:57783"/>
        <dbReference type="ChEBI" id="CHEBI:58349"/>
        <dbReference type="ChEBI" id="CHEBI:65315"/>
        <dbReference type="ChEBI" id="CHEBI:74443"/>
    </reaction>
</comment>
<sequence length="353" mass="38390">MLTLGRHTLRNNLFVAPMAGVTDRPFRQLCKHLGAGYAVSEMVASNAQLWKSEKTMRRANHAGEVEPIAVQIAGADPDMMAEAARYNVANGAQIIDINMGCPAKKVCNVAAGSALLQNEALVARIVSAVVNAVGVGADAVPVTLKIRTGWNRENRNALAIARIAEEAGISMLTVHGRTRADLYHGEAEYETIAAVKAAARIPVVANGDITSPRKAREVLAATGADAIMIGRAAQGRPWLFREIAHFLATGELLPPPRVAEIQRIMNGHLEDHYAFYGEFTGVRTARKHIGWYTRGLRGAQAFRHRMNTLDTTREQLAAVNEFFDAQKAFSERLEYVDEEGAGDEPETNDRLAA</sequence>
<keyword evidence="6 12" id="KW-0819">tRNA processing</keyword>
<feature type="domain" description="DUS-like FMN-binding" evidence="14">
    <location>
        <begin position="15"/>
        <end position="325"/>
    </location>
</feature>
<comment type="similarity">
    <text evidence="12">Belongs to the Dus family. DusB subfamily.</text>
</comment>
<name>A0ABZ0WEG6_9BURK</name>
<organism evidence="15 16">
    <name type="scientific">Paraburkholderia kururiensis</name>
    <dbReference type="NCBI Taxonomy" id="984307"/>
    <lineage>
        <taxon>Bacteria</taxon>
        <taxon>Pseudomonadati</taxon>
        <taxon>Pseudomonadota</taxon>
        <taxon>Betaproteobacteria</taxon>
        <taxon>Burkholderiales</taxon>
        <taxon>Burkholderiaceae</taxon>
        <taxon>Paraburkholderia</taxon>
    </lineage>
</organism>
<dbReference type="Gene3D" id="3.20.20.70">
    <property type="entry name" value="Aldolase class I"/>
    <property type="match status" value="1"/>
</dbReference>
<dbReference type="PROSITE" id="PS01136">
    <property type="entry name" value="UPF0034"/>
    <property type="match status" value="1"/>
</dbReference>
<evidence type="ECO:0000313" key="15">
    <source>
        <dbReference type="EMBL" id="WQD75712.1"/>
    </source>
</evidence>
<reference evidence="15 16" key="1">
    <citation type="submission" date="2023-12" db="EMBL/GenBank/DDBJ databases">
        <title>Genome sequencing and assembly of bacterial species from a model synthetic community.</title>
        <authorList>
            <person name="Hogle S.L."/>
        </authorList>
    </citation>
    <scope>NUCLEOTIDE SEQUENCE [LARGE SCALE GENOMIC DNA]</scope>
    <source>
        <strain evidence="15 16">HAMBI 2494</strain>
    </source>
</reference>
<evidence type="ECO:0000256" key="13">
    <source>
        <dbReference type="PIRNR" id="PIRNR006621"/>
    </source>
</evidence>
<comment type="similarity">
    <text evidence="13">Belongs to the dus family.</text>
</comment>
<feature type="binding site" evidence="12">
    <location>
        <begin position="230"/>
        <end position="231"/>
    </location>
    <ligand>
        <name>FMN</name>
        <dbReference type="ChEBI" id="CHEBI:58210"/>
    </ligand>
</feature>
<dbReference type="PANTHER" id="PTHR45846:SF1">
    <property type="entry name" value="TRNA-DIHYDROURIDINE(47) SYNTHASE [NAD(P)(+)]-LIKE"/>
    <property type="match status" value="1"/>
</dbReference>
<dbReference type="InterPro" id="IPR004652">
    <property type="entry name" value="DusB-like"/>
</dbReference>
<keyword evidence="7 12" id="KW-0521">NADP</keyword>
<keyword evidence="4 12" id="KW-0285">Flavoprotein</keyword>
<dbReference type="SUPFAM" id="SSF51395">
    <property type="entry name" value="FMN-linked oxidoreductases"/>
    <property type="match status" value="1"/>
</dbReference>
<dbReference type="InterPro" id="IPR035587">
    <property type="entry name" value="DUS-like_FMN-bd"/>
</dbReference>
<keyword evidence="5 12" id="KW-0288">FMN</keyword>
<dbReference type="PANTHER" id="PTHR45846">
    <property type="entry name" value="TRNA-DIHYDROURIDINE(47) SYNTHASE [NAD(P)(+)]-LIKE"/>
    <property type="match status" value="1"/>
</dbReference>
<dbReference type="InterPro" id="IPR018517">
    <property type="entry name" value="tRNA_hU_synthase_CS"/>
</dbReference>
<feature type="binding site" evidence="12">
    <location>
        <begin position="206"/>
        <end position="208"/>
    </location>
    <ligand>
        <name>FMN</name>
        <dbReference type="ChEBI" id="CHEBI:58210"/>
    </ligand>
</feature>
<evidence type="ECO:0000256" key="7">
    <source>
        <dbReference type="ARBA" id="ARBA00022857"/>
    </source>
</evidence>
<evidence type="ECO:0000256" key="3">
    <source>
        <dbReference type="ARBA" id="ARBA00022555"/>
    </source>
</evidence>
<keyword evidence="8 12" id="KW-0694">RNA-binding</keyword>
<comment type="function">
    <text evidence="2 12 13">Catalyzes the synthesis of 5,6-dihydrouridine (D), a modified base found in the D-loop of most tRNAs, via the reduction of the C5-C6 double bond in target uridines.</text>
</comment>
<dbReference type="GO" id="GO:0016491">
    <property type="term" value="F:oxidoreductase activity"/>
    <property type="evidence" value="ECO:0007669"/>
    <property type="project" value="UniProtKB-KW"/>
</dbReference>
<feature type="binding site" evidence="12">
    <location>
        <begin position="17"/>
        <end position="19"/>
    </location>
    <ligand>
        <name>FMN</name>
        <dbReference type="ChEBI" id="CHEBI:58210"/>
    </ligand>
</feature>
<comment type="cofactor">
    <cofactor evidence="1 12 13">
        <name>FMN</name>
        <dbReference type="ChEBI" id="CHEBI:58210"/>
    </cofactor>
</comment>
<evidence type="ECO:0000256" key="9">
    <source>
        <dbReference type="ARBA" id="ARBA00023002"/>
    </source>
</evidence>
<dbReference type="CDD" id="cd02801">
    <property type="entry name" value="DUS_like_FMN"/>
    <property type="match status" value="1"/>
</dbReference>
<dbReference type="Gene3D" id="1.10.1200.80">
    <property type="entry name" value="Putative flavin oxidoreducatase, domain 2"/>
    <property type="match status" value="1"/>
</dbReference>
<feature type="binding site" evidence="12">
    <location>
        <position position="145"/>
    </location>
    <ligand>
        <name>FMN</name>
        <dbReference type="ChEBI" id="CHEBI:58210"/>
    </ligand>
</feature>
<dbReference type="HAMAP" id="MF_02042">
    <property type="entry name" value="DusB_subfam"/>
    <property type="match status" value="1"/>
</dbReference>
<evidence type="ECO:0000256" key="11">
    <source>
        <dbReference type="ARBA" id="ARBA00048802"/>
    </source>
</evidence>
<evidence type="ECO:0000256" key="6">
    <source>
        <dbReference type="ARBA" id="ARBA00022694"/>
    </source>
</evidence>
<dbReference type="InterPro" id="IPR024036">
    <property type="entry name" value="tRNA-dHydroUridine_Synthase_C"/>
</dbReference>
<evidence type="ECO:0000256" key="5">
    <source>
        <dbReference type="ARBA" id="ARBA00022643"/>
    </source>
</evidence>
<dbReference type="RefSeq" id="WP_114813334.1">
    <property type="nucleotide sequence ID" value="NZ_CP139965.1"/>
</dbReference>
<feature type="active site" description="Proton donor" evidence="12">
    <location>
        <position position="101"/>
    </location>
</feature>
<evidence type="ECO:0000256" key="4">
    <source>
        <dbReference type="ARBA" id="ARBA00022630"/>
    </source>
</evidence>
<proteinExistence type="inferred from homology"/>
<dbReference type="EC" id="1.3.1.-" evidence="12"/>
<evidence type="ECO:0000259" key="14">
    <source>
        <dbReference type="Pfam" id="PF01207"/>
    </source>
</evidence>
<evidence type="ECO:0000256" key="1">
    <source>
        <dbReference type="ARBA" id="ARBA00001917"/>
    </source>
</evidence>
<evidence type="ECO:0000256" key="12">
    <source>
        <dbReference type="HAMAP-Rule" id="MF_02042"/>
    </source>
</evidence>
<accession>A0ABZ0WEG6</accession>